<evidence type="ECO:0000313" key="1">
    <source>
        <dbReference type="EMBL" id="PTQ50745.1"/>
    </source>
</evidence>
<organism evidence="1 2">
    <name type="scientific">Hydrogenibacillus schlegelii</name>
    <name type="common">Bacillus schlegelii</name>
    <dbReference type="NCBI Taxonomy" id="1484"/>
    <lineage>
        <taxon>Bacteria</taxon>
        <taxon>Bacillati</taxon>
        <taxon>Bacillota</taxon>
        <taxon>Bacilli</taxon>
        <taxon>Bacillales</taxon>
        <taxon>Bacillales Family X. Incertae Sedis</taxon>
        <taxon>Hydrogenibacillus</taxon>
    </lineage>
</organism>
<gene>
    <name evidence="1" type="ORF">HSCHL_0391</name>
</gene>
<dbReference type="EMBL" id="PEBV01000086">
    <property type="protein sequence ID" value="PTQ50745.1"/>
    <property type="molecule type" value="Genomic_DNA"/>
</dbReference>
<accession>A0A2T5G3J2</accession>
<sequence length="43" mass="4884">MRRASSHTASGVLRRRSELGILEGQHRFAGIPKRAREGRVKVR</sequence>
<proteinExistence type="predicted"/>
<dbReference type="Proteomes" id="UP000244180">
    <property type="component" value="Unassembled WGS sequence"/>
</dbReference>
<comment type="caution">
    <text evidence="1">The sequence shown here is derived from an EMBL/GenBank/DDBJ whole genome shotgun (WGS) entry which is preliminary data.</text>
</comment>
<protein>
    <submittedName>
        <fullName evidence="1">Uncharacterized protein</fullName>
    </submittedName>
</protein>
<dbReference type="AlphaFoldDB" id="A0A2T5G3J2"/>
<evidence type="ECO:0000313" key="2">
    <source>
        <dbReference type="Proteomes" id="UP000244180"/>
    </source>
</evidence>
<name>A0A2T5G3J2_HYDSH</name>
<reference evidence="1 2" key="1">
    <citation type="submission" date="2017-08" db="EMBL/GenBank/DDBJ databases">
        <title>Burning lignite coal seam in the remote Altai Mountains harbors a hydrogen-driven thermophilic microbial community.</title>
        <authorList>
            <person name="Kadnikov V.V."/>
            <person name="Mardanov A.V."/>
            <person name="Ivasenko D."/>
            <person name="Beletsky A.V."/>
            <person name="Karnachuk O.V."/>
            <person name="Ravin N.V."/>
        </authorList>
    </citation>
    <scope>NUCLEOTIDE SEQUENCE [LARGE SCALE GENOMIC DNA]</scope>
    <source>
        <strain evidence="1">AL33</strain>
    </source>
</reference>